<organism evidence="2 3">
    <name type="scientific">Enterocloster bolteae</name>
    <dbReference type="NCBI Taxonomy" id="208479"/>
    <lineage>
        <taxon>Bacteria</taxon>
        <taxon>Bacillati</taxon>
        <taxon>Bacillota</taxon>
        <taxon>Clostridia</taxon>
        <taxon>Lachnospirales</taxon>
        <taxon>Lachnospiraceae</taxon>
        <taxon>Enterocloster</taxon>
    </lineage>
</organism>
<name>A0A412Z1K8_9FIRM</name>
<dbReference type="PROSITE" id="PS51257">
    <property type="entry name" value="PROKAR_LIPOPROTEIN"/>
    <property type="match status" value="1"/>
</dbReference>
<evidence type="ECO:0000313" key="2">
    <source>
        <dbReference type="EMBL" id="RGV73788.1"/>
    </source>
</evidence>
<feature type="chain" id="PRO_5044397643" description="DUF3829 domain-containing protein" evidence="1">
    <location>
        <begin position="24"/>
        <end position="292"/>
    </location>
</feature>
<dbReference type="Proteomes" id="UP000284543">
    <property type="component" value="Unassembled WGS sequence"/>
</dbReference>
<accession>A0A412Z1K8</accession>
<evidence type="ECO:0000256" key="1">
    <source>
        <dbReference type="SAM" id="SignalP"/>
    </source>
</evidence>
<comment type="caution">
    <text evidence="2">The sequence shown here is derived from an EMBL/GenBank/DDBJ whole genome shotgun (WGS) entry which is preliminary data.</text>
</comment>
<reference evidence="2 3" key="1">
    <citation type="submission" date="2018-08" db="EMBL/GenBank/DDBJ databases">
        <title>A genome reference for cultivated species of the human gut microbiota.</title>
        <authorList>
            <person name="Zou Y."/>
            <person name="Xue W."/>
            <person name="Luo G."/>
        </authorList>
    </citation>
    <scope>NUCLEOTIDE SEQUENCE [LARGE SCALE GENOMIC DNA]</scope>
    <source>
        <strain evidence="2 3">AF14-18</strain>
    </source>
</reference>
<sequence length="292" mass="33423">MCRKMLYLLVLTLVLLTGCTSKINFDKNGISEETYNSTLALMERFNSNQFGEKIAEILKDFKNDDSDADEGIDAIEKEIKDSYYDLYNKCTLDNDKQMVAFGYNYSFLCTLKFRSDAMGVKNNYKESLDEYYQKFLKEPTVETFDDFSLYITKNNIFDYAFTINKHSLEEIATFVESECILFNGRIAIANAYLGQGDMSEFYNAYCEAMDSLSAVVEDLNETPEFIEKFTSSDLDKIAKQVKESTACCKMLVDSYKKNPKSNEVGTYAMQMVDYLTTLTNFADEVSKNANSI</sequence>
<dbReference type="AlphaFoldDB" id="A0A412Z1K8"/>
<keyword evidence="1" id="KW-0732">Signal</keyword>
<feature type="signal peptide" evidence="1">
    <location>
        <begin position="1"/>
        <end position="23"/>
    </location>
</feature>
<dbReference type="RefSeq" id="WP_002573597.1">
    <property type="nucleotide sequence ID" value="NZ_CAUHGS010000009.1"/>
</dbReference>
<evidence type="ECO:0000313" key="3">
    <source>
        <dbReference type="Proteomes" id="UP000284543"/>
    </source>
</evidence>
<dbReference type="EMBL" id="QRZM01000009">
    <property type="protein sequence ID" value="RGV73788.1"/>
    <property type="molecule type" value="Genomic_DNA"/>
</dbReference>
<evidence type="ECO:0008006" key="4">
    <source>
        <dbReference type="Google" id="ProtNLM"/>
    </source>
</evidence>
<proteinExistence type="predicted"/>
<gene>
    <name evidence="2" type="ORF">DWW02_20665</name>
</gene>
<protein>
    <recommendedName>
        <fullName evidence="4">DUF3829 domain-containing protein</fullName>
    </recommendedName>
</protein>